<proteinExistence type="predicted"/>
<keyword evidence="3" id="KW-1185">Reference proteome</keyword>
<evidence type="ECO:0000313" key="3">
    <source>
        <dbReference type="Proteomes" id="UP000000600"/>
    </source>
</evidence>
<gene>
    <name evidence="2" type="ORF">GSPATT00030605001</name>
</gene>
<evidence type="ECO:0000256" key="1">
    <source>
        <dbReference type="SAM" id="Coils"/>
    </source>
</evidence>
<dbReference type="OMA" id="TWQIKIQ"/>
<dbReference type="KEGG" id="ptm:GSPATT00030605001"/>
<name>A0BN50_PARTE</name>
<dbReference type="EMBL" id="CT868006">
    <property type="protein sequence ID" value="CAK59967.1"/>
    <property type="molecule type" value="Genomic_DNA"/>
</dbReference>
<feature type="coiled-coil region" evidence="1">
    <location>
        <begin position="190"/>
        <end position="217"/>
    </location>
</feature>
<dbReference type="AlphaFoldDB" id="A0BN50"/>
<dbReference type="GeneID" id="5013144"/>
<accession>A0BN50</accession>
<sequence length="232" mass="27280">MFVESTIHKVDAEMEDLSVIIKQKILNEIEEASKVYEISKIDSDLRTTLKQQEYLCRLSENLEISILFNYDYPKSNPKYFVQQKFEKTPSINEDTWQINIQNENTVLNTLYAIIIELSQNPLCPDLQIQQQIHESTQEFPTSMAQILDSQEMSILNKISDEHHMYGNPLQNLFEIMEQKAKTNLSLYTKVQQIQSETEELKKDLNIIYNKFQQVQQEARILNAQCNTFLNVY</sequence>
<organism evidence="2 3">
    <name type="scientific">Paramecium tetraurelia</name>
    <dbReference type="NCBI Taxonomy" id="5888"/>
    <lineage>
        <taxon>Eukaryota</taxon>
        <taxon>Sar</taxon>
        <taxon>Alveolata</taxon>
        <taxon>Ciliophora</taxon>
        <taxon>Intramacronucleata</taxon>
        <taxon>Oligohymenophorea</taxon>
        <taxon>Peniculida</taxon>
        <taxon>Parameciidae</taxon>
        <taxon>Paramecium</taxon>
    </lineage>
</organism>
<evidence type="ECO:0000313" key="2">
    <source>
        <dbReference type="EMBL" id="CAK59967.1"/>
    </source>
</evidence>
<keyword evidence="1" id="KW-0175">Coiled coil</keyword>
<protein>
    <submittedName>
        <fullName evidence="2">Uncharacterized protein</fullName>
    </submittedName>
</protein>
<dbReference type="HOGENOM" id="CLU_1196830_0_0_1"/>
<dbReference type="RefSeq" id="XP_001427365.1">
    <property type="nucleotide sequence ID" value="XM_001427328.1"/>
</dbReference>
<reference evidence="2 3" key="1">
    <citation type="journal article" date="2006" name="Nature">
        <title>Global trends of whole-genome duplications revealed by the ciliate Paramecium tetraurelia.</title>
        <authorList>
            <consortium name="Genoscope"/>
            <person name="Aury J.-M."/>
            <person name="Jaillon O."/>
            <person name="Duret L."/>
            <person name="Noel B."/>
            <person name="Jubin C."/>
            <person name="Porcel B.M."/>
            <person name="Segurens B."/>
            <person name="Daubin V."/>
            <person name="Anthouard V."/>
            <person name="Aiach N."/>
            <person name="Arnaiz O."/>
            <person name="Billaut A."/>
            <person name="Beisson J."/>
            <person name="Blanc I."/>
            <person name="Bouhouche K."/>
            <person name="Camara F."/>
            <person name="Duharcourt S."/>
            <person name="Guigo R."/>
            <person name="Gogendeau D."/>
            <person name="Katinka M."/>
            <person name="Keller A.-M."/>
            <person name="Kissmehl R."/>
            <person name="Klotz C."/>
            <person name="Koll F."/>
            <person name="Le Moue A."/>
            <person name="Lepere C."/>
            <person name="Malinsky S."/>
            <person name="Nowacki M."/>
            <person name="Nowak J.K."/>
            <person name="Plattner H."/>
            <person name="Poulain J."/>
            <person name="Ruiz F."/>
            <person name="Serrano V."/>
            <person name="Zagulski M."/>
            <person name="Dessen P."/>
            <person name="Betermier M."/>
            <person name="Weissenbach J."/>
            <person name="Scarpelli C."/>
            <person name="Schachter V."/>
            <person name="Sperling L."/>
            <person name="Meyer E."/>
            <person name="Cohen J."/>
            <person name="Wincker P."/>
        </authorList>
    </citation>
    <scope>NUCLEOTIDE SEQUENCE [LARGE SCALE GENOMIC DNA]</scope>
    <source>
        <strain evidence="2 3">Stock d4-2</strain>
    </source>
</reference>
<dbReference type="InParanoid" id="A0BN50"/>
<dbReference type="Proteomes" id="UP000000600">
    <property type="component" value="Unassembled WGS sequence"/>
</dbReference>
<dbReference type="OrthoDB" id="312181at2759"/>